<dbReference type="eggNOG" id="ENOG502R1A9">
    <property type="taxonomic scope" value="Eukaryota"/>
</dbReference>
<evidence type="ECO:0000256" key="1">
    <source>
        <dbReference type="SAM" id="Phobius"/>
    </source>
</evidence>
<dbReference type="SUPFAM" id="SSF160443">
    <property type="entry name" value="SMR domain-like"/>
    <property type="match status" value="1"/>
</dbReference>
<dbReference type="InterPro" id="IPR019428">
    <property type="entry name" value="7TM_GPCR_serpentine_rcpt_Str"/>
</dbReference>
<feature type="transmembrane region" description="Helical" evidence="1">
    <location>
        <begin position="89"/>
        <end position="111"/>
    </location>
</feature>
<keyword evidence="1" id="KW-1133">Transmembrane helix</keyword>
<name>A8WYX1_CAEBR</name>
<evidence type="ECO:0000313" key="5">
    <source>
        <dbReference type="WormBase" id="CBG04968"/>
    </source>
</evidence>
<feature type="transmembrane region" description="Helical" evidence="1">
    <location>
        <begin position="242"/>
        <end position="262"/>
    </location>
</feature>
<dbReference type="EMBL" id="HE601135">
    <property type="protein sequence ID" value="CAP25579.2"/>
    <property type="molecule type" value="Genomic_DNA"/>
</dbReference>
<dbReference type="KEGG" id="cbr:CBG_04968"/>
<organism evidence="3 4">
    <name type="scientific">Caenorhabditis briggsae</name>
    <dbReference type="NCBI Taxonomy" id="6238"/>
    <lineage>
        <taxon>Eukaryota</taxon>
        <taxon>Metazoa</taxon>
        <taxon>Ecdysozoa</taxon>
        <taxon>Nematoda</taxon>
        <taxon>Chromadorea</taxon>
        <taxon>Rhabditida</taxon>
        <taxon>Rhabditina</taxon>
        <taxon>Rhabditomorpha</taxon>
        <taxon>Rhabditoidea</taxon>
        <taxon>Rhabditidae</taxon>
        <taxon>Peloderinae</taxon>
        <taxon>Caenorhabditis</taxon>
    </lineage>
</organism>
<dbReference type="InterPro" id="IPR002625">
    <property type="entry name" value="Smr_dom"/>
</dbReference>
<keyword evidence="4" id="KW-1185">Reference proteome</keyword>
<dbReference type="InterPro" id="IPR036063">
    <property type="entry name" value="Smr_dom_sf"/>
</dbReference>
<dbReference type="HOGENOM" id="CLU_036335_4_2_1"/>
<protein>
    <submittedName>
        <fullName evidence="3">Protein CBG04968</fullName>
    </submittedName>
</protein>
<feature type="transmembrane region" description="Helical" evidence="1">
    <location>
        <begin position="282"/>
        <end position="304"/>
    </location>
</feature>
<proteinExistence type="predicted"/>
<dbReference type="OMA" id="NMTNCRV"/>
<evidence type="ECO:0000313" key="3">
    <source>
        <dbReference type="EMBL" id="CAP25579.2"/>
    </source>
</evidence>
<dbReference type="CTD" id="8580116"/>
<feature type="transmembrane region" description="Helical" evidence="1">
    <location>
        <begin position="131"/>
        <end position="152"/>
    </location>
</feature>
<dbReference type="Gene3D" id="3.30.1370.110">
    <property type="match status" value="1"/>
</dbReference>
<evidence type="ECO:0000259" key="2">
    <source>
        <dbReference type="PROSITE" id="PS50828"/>
    </source>
</evidence>
<dbReference type="FunCoup" id="A8WYX1">
    <property type="interactions" value="7"/>
</dbReference>
<feature type="domain" description="Smr" evidence="2">
    <location>
        <begin position="346"/>
        <end position="390"/>
    </location>
</feature>
<dbReference type="GeneID" id="8580116"/>
<dbReference type="Proteomes" id="UP000008549">
    <property type="component" value="Unassembled WGS sequence"/>
</dbReference>
<dbReference type="InParanoid" id="A8WYX1"/>
<dbReference type="WormBase" id="CBG04968">
    <property type="protein sequence ID" value="CBP06906"/>
    <property type="gene ID" value="WBGene00027548"/>
</dbReference>
<feature type="transmembrane region" description="Helical" evidence="1">
    <location>
        <begin position="43"/>
        <end position="60"/>
    </location>
</feature>
<evidence type="ECO:0000313" key="4">
    <source>
        <dbReference type="Proteomes" id="UP000008549"/>
    </source>
</evidence>
<dbReference type="PROSITE" id="PS50828">
    <property type="entry name" value="SMR"/>
    <property type="match status" value="1"/>
</dbReference>
<dbReference type="Pfam" id="PF10326">
    <property type="entry name" value="7TM_GPCR_Str"/>
    <property type="match status" value="1"/>
</dbReference>
<dbReference type="AlphaFoldDB" id="A8WYX1"/>
<dbReference type="PANTHER" id="PTHR46178:SF3">
    <property type="entry name" value="SEVEN TM RECEPTOR"/>
    <property type="match status" value="1"/>
</dbReference>
<reference evidence="3 4" key="2">
    <citation type="journal article" date="2011" name="PLoS Genet.">
        <title>Caenorhabditis briggsae recombinant inbred line genotypes reveal inter-strain incompatibility and the evolution of recombination.</title>
        <authorList>
            <person name="Ross J.A."/>
            <person name="Koboldt D.C."/>
            <person name="Staisch J.E."/>
            <person name="Chamberlin H.M."/>
            <person name="Gupta B.P."/>
            <person name="Miller R.D."/>
            <person name="Baird S.E."/>
            <person name="Haag E.S."/>
        </authorList>
    </citation>
    <scope>NUCLEOTIDE SEQUENCE [LARGE SCALE GENOMIC DNA]</scope>
    <source>
        <strain evidence="3 4">AF16</strain>
    </source>
</reference>
<keyword evidence="1" id="KW-0472">Membrane</keyword>
<dbReference type="PANTHER" id="PTHR46178">
    <property type="entry name" value="SEVEN TM RECEPTOR"/>
    <property type="match status" value="1"/>
</dbReference>
<dbReference type="RefSeq" id="XP_002638121.2">
    <property type="nucleotide sequence ID" value="XM_002638075.2"/>
</dbReference>
<accession>A8WYX1</accession>
<sequence>MIPFDIASCLSKIGFLITFLAGLFLIYLTMAHIENMVTTYKRIIVYFAVSGMLFSGLEVISRPFAHNYNGAIVFFSTSKLDLSQENLQILISIWSGFYSLTIAFISFQFVYRYLSLFHVNSLEYFDGFGTVVWMVYPLIPGAIYSIAFHIFCQPDEYTDSYVRWELFETYGIAISEIPRFFMVPFDASGTLRMESVINISVDLFLIGFHYLIILYCGLQMHFNMRKELRKFSAPQRRLQRQFFKALIVQSMGPTIFLVLPAAPVLLTPVLSPLLDVKVSWQTGWMFTLIGLYPPFDSIAFMIIVSEYKNVIRSNISIDKATFAKLEEELLNEARAFNQRRNQHNKFDLHYLTVNVAVRYAKEIIEEARKKGERSVSLVTGAGNNSINGISNTKNAIMGEIRFNMTNCRVAEEIRFNMTNCRVAEPCNKGMINVEFW</sequence>
<dbReference type="STRING" id="6238.A8WYX1"/>
<gene>
    <name evidence="3 5" type="ORF">CBG04968</name>
    <name evidence="3" type="ORF">CBG_04968</name>
</gene>
<feature type="transmembrane region" description="Helical" evidence="1">
    <location>
        <begin position="203"/>
        <end position="222"/>
    </location>
</feature>
<feature type="transmembrane region" description="Helical" evidence="1">
    <location>
        <begin position="12"/>
        <end position="31"/>
    </location>
</feature>
<dbReference type="SUPFAM" id="SSF81321">
    <property type="entry name" value="Family A G protein-coupled receptor-like"/>
    <property type="match status" value="1"/>
</dbReference>
<keyword evidence="1" id="KW-0812">Transmembrane</keyword>
<reference evidence="3 4" key="1">
    <citation type="journal article" date="2003" name="PLoS Biol.">
        <title>The genome sequence of Caenorhabditis briggsae: a platform for comparative genomics.</title>
        <authorList>
            <person name="Stein L.D."/>
            <person name="Bao Z."/>
            <person name="Blasiar D."/>
            <person name="Blumenthal T."/>
            <person name="Brent M.R."/>
            <person name="Chen N."/>
            <person name="Chinwalla A."/>
            <person name="Clarke L."/>
            <person name="Clee C."/>
            <person name="Coghlan A."/>
            <person name="Coulson A."/>
            <person name="D'Eustachio P."/>
            <person name="Fitch D.H."/>
            <person name="Fulton L.A."/>
            <person name="Fulton R.E."/>
            <person name="Griffiths-Jones S."/>
            <person name="Harris T.W."/>
            <person name="Hillier L.W."/>
            <person name="Kamath R."/>
            <person name="Kuwabara P.E."/>
            <person name="Mardis E.R."/>
            <person name="Marra M.A."/>
            <person name="Miner T.L."/>
            <person name="Minx P."/>
            <person name="Mullikin J.C."/>
            <person name="Plumb R.W."/>
            <person name="Rogers J."/>
            <person name="Schein J.E."/>
            <person name="Sohrmann M."/>
            <person name="Spieth J."/>
            <person name="Stajich J.E."/>
            <person name="Wei C."/>
            <person name="Willey D."/>
            <person name="Wilson R.K."/>
            <person name="Durbin R."/>
            <person name="Waterston R.H."/>
        </authorList>
    </citation>
    <scope>NUCLEOTIDE SEQUENCE [LARGE SCALE GENOMIC DNA]</scope>
    <source>
        <strain evidence="3 4">AF16</strain>
    </source>
</reference>